<dbReference type="GeneID" id="23463401"/>
<dbReference type="RefSeq" id="YP_009120719.1">
    <property type="nucleotide sequence ID" value="NC_026440.1"/>
</dbReference>
<accession>A0A0B5J4C2</accession>
<keyword evidence="1" id="KW-0812">Transmembrane</keyword>
<keyword evidence="1" id="KW-0472">Membrane</keyword>
<dbReference type="EMBL" id="KP136319">
    <property type="protein sequence ID" value="AJF98484.1"/>
    <property type="molecule type" value="Genomic_DNA"/>
</dbReference>
<evidence type="ECO:0000313" key="3">
    <source>
        <dbReference type="Proteomes" id="UP000202511"/>
    </source>
</evidence>
<keyword evidence="1" id="KW-1133">Transmembrane helix</keyword>
<dbReference type="KEGG" id="vg:23463401"/>
<name>A0A0B5J4C2_9VIRU</name>
<evidence type="ECO:0000256" key="1">
    <source>
        <dbReference type="SAM" id="Phobius"/>
    </source>
</evidence>
<proteinExistence type="predicted"/>
<feature type="transmembrane region" description="Helical" evidence="1">
    <location>
        <begin position="158"/>
        <end position="176"/>
    </location>
</feature>
<protein>
    <submittedName>
        <fullName evidence="2">Uncharacterized protein</fullName>
    </submittedName>
</protein>
<reference evidence="2 3" key="1">
    <citation type="journal article" date="2015" name="Parasitol. Res.">
        <title>Viruses in close associations with free-living amoebae.</title>
        <authorList>
            <person name="Scheid P."/>
        </authorList>
    </citation>
    <scope>NUCLEOTIDE SEQUENCE [LARGE SCALE GENOMIC DNA]</scope>
    <source>
        <strain evidence="2">KlaHel</strain>
    </source>
</reference>
<dbReference type="Proteomes" id="UP000202511">
    <property type="component" value="Segment"/>
</dbReference>
<sequence>MHRASLTTTTRYVSHRVWKADLAQACASYPHYSSKGTARTPTVDGCAQAHRTPPPGDSAYEMAEEQQQQQTETTTVVVTERREGESDSLFAFFPGCDHRRRDAGHRFASRGGGSLWRLVRRHGHQPLGDTPRQAHLGRDAAGLAQVASLTTAQPPRATAHPALSFLTFSFYLPCFFETQKKRRRRRDPFRAMSLL</sequence>
<organism evidence="2 3">
    <name type="scientific">Pandoravirus inopinatum</name>
    <dbReference type="NCBI Taxonomy" id="1605721"/>
    <lineage>
        <taxon>Viruses</taxon>
        <taxon>Pandoravirus</taxon>
    </lineage>
</organism>
<evidence type="ECO:0000313" key="2">
    <source>
        <dbReference type="EMBL" id="AJF98484.1"/>
    </source>
</evidence>